<comment type="similarity">
    <text evidence="3">Belongs to the CD36 family.</text>
</comment>
<keyword evidence="7 9" id="KW-0472">Membrane</keyword>
<keyword evidence="5 9" id="KW-0812">Transmembrane</keyword>
<evidence type="ECO:0000256" key="8">
    <source>
        <dbReference type="ARBA" id="ARBA00023180"/>
    </source>
</evidence>
<evidence type="ECO:0000256" key="6">
    <source>
        <dbReference type="ARBA" id="ARBA00022989"/>
    </source>
</evidence>
<gene>
    <name evidence="11" type="primary">CSON001931</name>
</gene>
<organism evidence="11">
    <name type="scientific">Culicoides sonorensis</name>
    <name type="common">Biting midge</name>
    <dbReference type="NCBI Taxonomy" id="179676"/>
    <lineage>
        <taxon>Eukaryota</taxon>
        <taxon>Metazoa</taxon>
        <taxon>Ecdysozoa</taxon>
        <taxon>Arthropoda</taxon>
        <taxon>Hexapoda</taxon>
        <taxon>Insecta</taxon>
        <taxon>Pterygota</taxon>
        <taxon>Neoptera</taxon>
        <taxon>Endopterygota</taxon>
        <taxon>Diptera</taxon>
        <taxon>Nematocera</taxon>
        <taxon>Chironomoidea</taxon>
        <taxon>Ceratopogonidae</taxon>
        <taxon>Ceratopogoninae</taxon>
        <taxon>Culicoides</taxon>
        <taxon>Monoculicoides</taxon>
    </lineage>
</organism>
<evidence type="ECO:0000313" key="11">
    <source>
        <dbReference type="EMBL" id="SSX29972.1"/>
    </source>
</evidence>
<feature type="transmembrane region" description="Helical" evidence="9">
    <location>
        <begin position="7"/>
        <end position="30"/>
    </location>
</feature>
<evidence type="ECO:0000256" key="9">
    <source>
        <dbReference type="SAM" id="Phobius"/>
    </source>
</evidence>
<dbReference type="GO" id="GO:0005737">
    <property type="term" value="C:cytoplasm"/>
    <property type="evidence" value="ECO:0007669"/>
    <property type="project" value="TreeGrafter"/>
</dbReference>
<keyword evidence="4" id="KW-1003">Cell membrane</keyword>
<reference evidence="10" key="1">
    <citation type="submission" date="2018-04" db="EMBL/GenBank/DDBJ databases">
        <authorList>
            <person name="Go L.Y."/>
            <person name="Mitchell J.A."/>
        </authorList>
    </citation>
    <scope>NUCLEOTIDE SEQUENCE</scope>
    <source>
        <tissue evidence="10">Whole organism</tissue>
    </source>
</reference>
<feature type="transmembrane region" description="Helical" evidence="9">
    <location>
        <begin position="444"/>
        <end position="464"/>
    </location>
</feature>
<dbReference type="OMA" id="WIMQKEM"/>
<evidence type="ECO:0000256" key="1">
    <source>
        <dbReference type="ARBA" id="ARBA00003156"/>
    </source>
</evidence>
<dbReference type="PRINTS" id="PR01609">
    <property type="entry name" value="CD36FAMILY"/>
</dbReference>
<dbReference type="PANTHER" id="PTHR11923:SF93">
    <property type="entry name" value="GH07959P-RELATED"/>
    <property type="match status" value="1"/>
</dbReference>
<dbReference type="GO" id="GO:0005044">
    <property type="term" value="F:scavenger receptor activity"/>
    <property type="evidence" value="ECO:0007669"/>
    <property type="project" value="TreeGrafter"/>
</dbReference>
<evidence type="ECO:0000313" key="10">
    <source>
        <dbReference type="EMBL" id="SSX10284.1"/>
    </source>
</evidence>
<keyword evidence="8" id="KW-0325">Glycoprotein</keyword>
<sequence>MHVKQIALVSLLTVSGLILLVTGIIFTIIWPGIFDNILAKELQLTPESKSYEAWKQPPVELNLDIYLWNWTNPEDFKNHSIKPHFEQLGPYRFRERPDKVDINFNPKNATVTFRRLSQFFFDEEGSKGSLDDIVTSVNVVALSAAEKARYADYMRAKSISVGLSIYNQQISVTKPAGELLFEGYEDDMVSLAKQLPFLAGEDVPFDRVGWFYMRNNTPDLTGWYNMHTGVNDMSQFGALKTWNYNERNGAFQGDCGIIHGSAGEFFPPKQSRYSTISFFSPDMCRSVPLDYEKDVEIHGVTGYKFSGGERSLDNGTIYPENWCYAVGEGTFSGVLNISSCRFGTPVFMSYPHFYGSDPYYVNQVEGMKPNENKHQFFMTLEPETGIPLDVAARLQLNLLISPNPNVGIYADVPRHFMPILWFEQRVTTTPEITDELAMALKVPMIGQICSIIVLIIGLIMLLWFPITKLVRHHITSNQVHMSEKGVVKIITMEELEKQNRKPENSPLLETKRNENSLKNVEFIKSSKTDINKSFEKLPFIDTTDNTNISNEHNNEIKNENRKSLINCDNTLNNNNNINELEENDIKTKL</sequence>
<comment type="subcellular location">
    <subcellularLocation>
        <location evidence="2">Cell membrane</location>
    </subcellularLocation>
</comment>
<name>A0A336MHS5_CULSO</name>
<dbReference type="EMBL" id="UFQT01001313">
    <property type="protein sequence ID" value="SSX29972.1"/>
    <property type="molecule type" value="Genomic_DNA"/>
</dbReference>
<evidence type="ECO:0000256" key="7">
    <source>
        <dbReference type="ARBA" id="ARBA00023136"/>
    </source>
</evidence>
<dbReference type="VEuPathDB" id="VectorBase:CSON001931"/>
<evidence type="ECO:0000256" key="4">
    <source>
        <dbReference type="ARBA" id="ARBA00022475"/>
    </source>
</evidence>
<dbReference type="InterPro" id="IPR002159">
    <property type="entry name" value="CD36_fam"/>
</dbReference>
<evidence type="ECO:0000256" key="3">
    <source>
        <dbReference type="ARBA" id="ARBA00010532"/>
    </source>
</evidence>
<keyword evidence="6 9" id="KW-1133">Transmembrane helix</keyword>
<dbReference type="AlphaFoldDB" id="A0A336MHS5"/>
<protein>
    <submittedName>
        <fullName evidence="11">CSON001931 protein</fullName>
    </submittedName>
</protein>
<dbReference type="EMBL" id="UFQS01001313">
    <property type="protein sequence ID" value="SSX10284.1"/>
    <property type="molecule type" value="Genomic_DNA"/>
</dbReference>
<dbReference type="PANTHER" id="PTHR11923">
    <property type="entry name" value="SCAVENGER RECEPTOR CLASS B TYPE-1 SR-B1"/>
    <property type="match status" value="1"/>
</dbReference>
<accession>A0A336MHS5</accession>
<evidence type="ECO:0000256" key="2">
    <source>
        <dbReference type="ARBA" id="ARBA00004236"/>
    </source>
</evidence>
<proteinExistence type="inferred from homology"/>
<evidence type="ECO:0000256" key="5">
    <source>
        <dbReference type="ARBA" id="ARBA00022692"/>
    </source>
</evidence>
<comment type="function">
    <text evidence="1">Plays an olfactory role that is not restricted to pheromone sensitivity.</text>
</comment>
<dbReference type="GO" id="GO:0005886">
    <property type="term" value="C:plasma membrane"/>
    <property type="evidence" value="ECO:0007669"/>
    <property type="project" value="UniProtKB-SubCell"/>
</dbReference>
<reference evidence="11" key="2">
    <citation type="submission" date="2018-07" db="EMBL/GenBank/DDBJ databases">
        <authorList>
            <person name="Quirk P.G."/>
            <person name="Krulwich T.A."/>
        </authorList>
    </citation>
    <scope>NUCLEOTIDE SEQUENCE</scope>
</reference>
<dbReference type="Pfam" id="PF01130">
    <property type="entry name" value="CD36"/>
    <property type="match status" value="1"/>
</dbReference>